<dbReference type="EMBL" id="RQHV01000061">
    <property type="protein sequence ID" value="TGN08428.1"/>
    <property type="molecule type" value="Genomic_DNA"/>
</dbReference>
<accession>A0A4V3JX01</accession>
<evidence type="ECO:0000313" key="6">
    <source>
        <dbReference type="Proteomes" id="UP000298264"/>
    </source>
</evidence>
<dbReference type="SUPFAM" id="SSF49764">
    <property type="entry name" value="HSP20-like chaperones"/>
    <property type="match status" value="1"/>
</dbReference>
<evidence type="ECO:0000256" key="1">
    <source>
        <dbReference type="PROSITE-ProRule" id="PRU00285"/>
    </source>
</evidence>
<dbReference type="AlphaFoldDB" id="A0A4V3JX01"/>
<dbReference type="CDD" id="cd06464">
    <property type="entry name" value="ACD_sHsps-like"/>
    <property type="match status" value="1"/>
</dbReference>
<dbReference type="InterPro" id="IPR008978">
    <property type="entry name" value="HSP20-like_chaperone"/>
</dbReference>
<dbReference type="RefSeq" id="WP_135765381.1">
    <property type="nucleotide sequence ID" value="NZ_RQHV01000061.1"/>
</dbReference>
<dbReference type="PROSITE" id="PS01031">
    <property type="entry name" value="SHSP"/>
    <property type="match status" value="1"/>
</dbReference>
<evidence type="ECO:0000313" key="5">
    <source>
        <dbReference type="EMBL" id="TGN08428.1"/>
    </source>
</evidence>
<dbReference type="OrthoDB" id="1806521at2"/>
<proteinExistence type="inferred from homology"/>
<protein>
    <submittedName>
        <fullName evidence="5">Hsp20/alpha crystallin family protein</fullName>
    </submittedName>
</protein>
<reference evidence="5" key="1">
    <citation type="journal article" date="2019" name="PLoS Negl. Trop. Dis.">
        <title>Revisiting the worldwide diversity of Leptospira species in the environment.</title>
        <authorList>
            <person name="Vincent A.T."/>
            <person name="Schiettekatte O."/>
            <person name="Bourhy P."/>
            <person name="Veyrier F.J."/>
            <person name="Picardeau M."/>
        </authorList>
    </citation>
    <scope>NUCLEOTIDE SEQUENCE [LARGE SCALE GENOMIC DNA]</scope>
    <source>
        <strain evidence="5">201400974</strain>
    </source>
</reference>
<keyword evidence="6" id="KW-1185">Reference proteome</keyword>
<dbReference type="Gene3D" id="2.60.40.790">
    <property type="match status" value="1"/>
</dbReference>
<comment type="caution">
    <text evidence="5">The sequence shown here is derived from an EMBL/GenBank/DDBJ whole genome shotgun (WGS) entry which is preliminary data.</text>
</comment>
<dbReference type="InterPro" id="IPR031107">
    <property type="entry name" value="Small_HSP"/>
</dbReference>
<organism evidence="5 6">
    <name type="scientific">Leptospira ilyithenensis</name>
    <dbReference type="NCBI Taxonomy" id="2484901"/>
    <lineage>
        <taxon>Bacteria</taxon>
        <taxon>Pseudomonadati</taxon>
        <taxon>Spirochaetota</taxon>
        <taxon>Spirochaetia</taxon>
        <taxon>Leptospirales</taxon>
        <taxon>Leptospiraceae</taxon>
        <taxon>Leptospira</taxon>
    </lineage>
</organism>
<feature type="domain" description="CS" evidence="4">
    <location>
        <begin position="26"/>
        <end position="128"/>
    </location>
</feature>
<gene>
    <name evidence="5" type="ORF">EHS11_16155</name>
</gene>
<dbReference type="PROSITE" id="PS51203">
    <property type="entry name" value="CS"/>
    <property type="match status" value="1"/>
</dbReference>
<dbReference type="PANTHER" id="PTHR11527">
    <property type="entry name" value="HEAT-SHOCK PROTEIN 20 FAMILY MEMBER"/>
    <property type="match status" value="1"/>
</dbReference>
<evidence type="ECO:0000256" key="2">
    <source>
        <dbReference type="RuleBase" id="RU003616"/>
    </source>
</evidence>
<dbReference type="InterPro" id="IPR002068">
    <property type="entry name" value="A-crystallin/Hsp20_dom"/>
</dbReference>
<comment type="similarity">
    <text evidence="1 2">Belongs to the small heat shock protein (HSP20) family.</text>
</comment>
<feature type="domain" description="SHSP" evidence="3">
    <location>
        <begin position="22"/>
        <end position="132"/>
    </location>
</feature>
<evidence type="ECO:0000259" key="3">
    <source>
        <dbReference type="PROSITE" id="PS01031"/>
    </source>
</evidence>
<sequence>MTVAIQDKPETKTSEVKMENKEKLRTYSPNVNVFENAEALVFHFEMPGVDESTVEILLEKDSLVVEGKFKENLFEKGNPTYLEFKEGNYYRKFTLGKLVDSEKTKAKIKNGFLELTLPKIEPKKKKVEIEQG</sequence>
<dbReference type="Proteomes" id="UP000298264">
    <property type="component" value="Unassembled WGS sequence"/>
</dbReference>
<dbReference type="InterPro" id="IPR007052">
    <property type="entry name" value="CS_dom"/>
</dbReference>
<dbReference type="Pfam" id="PF00011">
    <property type="entry name" value="HSP20"/>
    <property type="match status" value="1"/>
</dbReference>
<evidence type="ECO:0000259" key="4">
    <source>
        <dbReference type="PROSITE" id="PS51203"/>
    </source>
</evidence>
<name>A0A4V3JX01_9LEPT</name>